<proteinExistence type="predicted"/>
<name>A0AAW0HZ13_MYOGA</name>
<dbReference type="EMBL" id="JBBHLL010000278">
    <property type="protein sequence ID" value="KAK7807265.1"/>
    <property type="molecule type" value="Genomic_DNA"/>
</dbReference>
<reference evidence="7 8" key="1">
    <citation type="journal article" date="2023" name="bioRxiv">
        <title>Conserved and derived expression patterns and positive selection on dental genes reveal complex evolutionary context of ever-growing rodent molars.</title>
        <authorList>
            <person name="Calamari Z.T."/>
            <person name="Song A."/>
            <person name="Cohen E."/>
            <person name="Akter M."/>
            <person name="Roy R.D."/>
            <person name="Hallikas O."/>
            <person name="Christensen M.M."/>
            <person name="Li P."/>
            <person name="Marangoni P."/>
            <person name="Jernvall J."/>
            <person name="Klein O.D."/>
        </authorList>
    </citation>
    <scope>NUCLEOTIDE SEQUENCE [LARGE SCALE GENOMIC DNA]</scope>
    <source>
        <strain evidence="7">V071</strain>
    </source>
</reference>
<keyword evidence="2 6" id="KW-0812">Transmembrane</keyword>
<dbReference type="PANTHER" id="PTHR11785">
    <property type="entry name" value="AMINO ACID TRANSPORTER"/>
    <property type="match status" value="1"/>
</dbReference>
<protein>
    <recommendedName>
        <fullName evidence="9">Solute carrier family 7 member 13</fullName>
    </recommendedName>
</protein>
<keyword evidence="4 6" id="KW-1133">Transmembrane helix</keyword>
<dbReference type="InterPro" id="IPR050598">
    <property type="entry name" value="AminoAcid_Transporter"/>
</dbReference>
<evidence type="ECO:0000256" key="5">
    <source>
        <dbReference type="ARBA" id="ARBA00023136"/>
    </source>
</evidence>
<evidence type="ECO:0000313" key="8">
    <source>
        <dbReference type="Proteomes" id="UP001488838"/>
    </source>
</evidence>
<keyword evidence="3" id="KW-0813">Transport</keyword>
<evidence type="ECO:0000256" key="1">
    <source>
        <dbReference type="ARBA" id="ARBA00004141"/>
    </source>
</evidence>
<feature type="non-terminal residue" evidence="7">
    <location>
        <position position="324"/>
    </location>
</feature>
<dbReference type="Pfam" id="PF13520">
    <property type="entry name" value="AA_permease_2"/>
    <property type="match status" value="1"/>
</dbReference>
<keyword evidence="5 6" id="KW-0472">Membrane</keyword>
<sequence length="324" mass="35662">MSGLSIVILMYLLTNISYLTVLTPQEIISSDSIAVTWMNRVFPSAQWALSLGISASLMNTISCGIISASRVFYCASQDGNLPFIYSMLNEHHSPVVAVFLIVILSSISIITSNLIYLVKYMGLGSWCINLMNMIGLLKMRYQKPDLPRPYKVWLPFVFGTLALSVFLIFTPMIQSPNIEHVYQVAFLLCGLLCYWLQTHLKRHASPLLSGDGQRRRPLLLGLLSSCLLTAAARLEEMRVYEDLPKAALVDDPTADLLSFPVVASTCSSVPTVRIAQGQPPASTPSACAESRKIVSCSSPVATADGDILSIKFVFNYRPPEMNKS</sequence>
<accession>A0AAW0HZ13</accession>
<gene>
    <name evidence="7" type="ORF">U0070_003265</name>
</gene>
<keyword evidence="8" id="KW-1185">Reference proteome</keyword>
<comment type="caution">
    <text evidence="7">The sequence shown here is derived from an EMBL/GenBank/DDBJ whole genome shotgun (WGS) entry which is preliminary data.</text>
</comment>
<evidence type="ECO:0000256" key="4">
    <source>
        <dbReference type="ARBA" id="ARBA00022989"/>
    </source>
</evidence>
<organism evidence="7 8">
    <name type="scientific">Myodes glareolus</name>
    <name type="common">Bank vole</name>
    <name type="synonym">Clethrionomys glareolus</name>
    <dbReference type="NCBI Taxonomy" id="447135"/>
    <lineage>
        <taxon>Eukaryota</taxon>
        <taxon>Metazoa</taxon>
        <taxon>Chordata</taxon>
        <taxon>Craniata</taxon>
        <taxon>Vertebrata</taxon>
        <taxon>Euteleostomi</taxon>
        <taxon>Mammalia</taxon>
        <taxon>Eutheria</taxon>
        <taxon>Euarchontoglires</taxon>
        <taxon>Glires</taxon>
        <taxon>Rodentia</taxon>
        <taxon>Myomorpha</taxon>
        <taxon>Muroidea</taxon>
        <taxon>Cricetidae</taxon>
        <taxon>Arvicolinae</taxon>
        <taxon>Myodes</taxon>
    </lineage>
</organism>
<comment type="subcellular location">
    <subcellularLocation>
        <location evidence="1">Membrane</location>
        <topology evidence="1">Multi-pass membrane protein</topology>
    </subcellularLocation>
</comment>
<evidence type="ECO:0000256" key="3">
    <source>
        <dbReference type="ARBA" id="ARBA00022970"/>
    </source>
</evidence>
<dbReference type="InterPro" id="IPR002293">
    <property type="entry name" value="AA/rel_permease1"/>
</dbReference>
<dbReference type="GO" id="GO:0016020">
    <property type="term" value="C:membrane"/>
    <property type="evidence" value="ECO:0007669"/>
    <property type="project" value="UniProtKB-SubCell"/>
</dbReference>
<evidence type="ECO:0000256" key="2">
    <source>
        <dbReference type="ARBA" id="ARBA00022692"/>
    </source>
</evidence>
<evidence type="ECO:0000256" key="6">
    <source>
        <dbReference type="SAM" id="Phobius"/>
    </source>
</evidence>
<evidence type="ECO:0000313" key="7">
    <source>
        <dbReference type="EMBL" id="KAK7807265.1"/>
    </source>
</evidence>
<evidence type="ECO:0008006" key="9">
    <source>
        <dbReference type="Google" id="ProtNLM"/>
    </source>
</evidence>
<dbReference type="AlphaFoldDB" id="A0AAW0HZ13"/>
<feature type="transmembrane region" description="Helical" evidence="6">
    <location>
        <begin position="7"/>
        <end position="27"/>
    </location>
</feature>
<dbReference type="PANTHER" id="PTHR11785:SF348">
    <property type="entry name" value="ASC-TYPE AMINO ACID TRANSPORTER 2"/>
    <property type="match status" value="1"/>
</dbReference>
<dbReference type="Proteomes" id="UP001488838">
    <property type="component" value="Unassembled WGS sequence"/>
</dbReference>
<dbReference type="Gene3D" id="1.20.1740.10">
    <property type="entry name" value="Amino acid/polyamine transporter I"/>
    <property type="match status" value="1"/>
</dbReference>
<feature type="transmembrane region" description="Helical" evidence="6">
    <location>
        <begin position="47"/>
        <end position="73"/>
    </location>
</feature>
<dbReference type="GO" id="GO:0015179">
    <property type="term" value="F:L-amino acid transmembrane transporter activity"/>
    <property type="evidence" value="ECO:0007669"/>
    <property type="project" value="TreeGrafter"/>
</dbReference>
<feature type="transmembrane region" description="Helical" evidence="6">
    <location>
        <begin position="94"/>
        <end position="117"/>
    </location>
</feature>
<feature type="transmembrane region" description="Helical" evidence="6">
    <location>
        <begin position="123"/>
        <end position="141"/>
    </location>
</feature>
<feature type="transmembrane region" description="Helical" evidence="6">
    <location>
        <begin position="180"/>
        <end position="196"/>
    </location>
</feature>
<keyword evidence="3" id="KW-0029">Amino-acid transport</keyword>
<feature type="transmembrane region" description="Helical" evidence="6">
    <location>
        <begin position="153"/>
        <end position="174"/>
    </location>
</feature>